<dbReference type="InterPro" id="IPR015424">
    <property type="entry name" value="PyrdxlP-dep_Trfase"/>
</dbReference>
<name>A0AA35W6W4_GEOBA</name>
<dbReference type="EMBL" id="CASHTH010000973">
    <property type="protein sequence ID" value="CAI8009549.1"/>
    <property type="molecule type" value="Genomic_DNA"/>
</dbReference>
<dbReference type="PROSITE" id="PS00600">
    <property type="entry name" value="AA_TRANSFER_CLASS_3"/>
    <property type="match status" value="1"/>
</dbReference>
<dbReference type="PANTHER" id="PTHR11986">
    <property type="entry name" value="AMINOTRANSFERASE CLASS III"/>
    <property type="match status" value="1"/>
</dbReference>
<dbReference type="AlphaFoldDB" id="A0AA35W6W4"/>
<evidence type="ECO:0000313" key="8">
    <source>
        <dbReference type="EMBL" id="CAI8009549.1"/>
    </source>
</evidence>
<dbReference type="Gene3D" id="3.40.640.10">
    <property type="entry name" value="Type I PLP-dependent aspartate aminotransferase-like (Major domain)"/>
    <property type="match status" value="1"/>
</dbReference>
<reference evidence="8" key="1">
    <citation type="submission" date="2023-03" db="EMBL/GenBank/DDBJ databases">
        <authorList>
            <person name="Steffen K."/>
            <person name="Cardenas P."/>
        </authorList>
    </citation>
    <scope>NUCLEOTIDE SEQUENCE</scope>
</reference>
<dbReference type="GO" id="GO:0030170">
    <property type="term" value="F:pyridoxal phosphate binding"/>
    <property type="evidence" value="ECO:0007669"/>
    <property type="project" value="InterPro"/>
</dbReference>
<evidence type="ECO:0000256" key="6">
    <source>
        <dbReference type="RuleBase" id="RU003560"/>
    </source>
</evidence>
<dbReference type="Gene3D" id="3.90.1150.10">
    <property type="entry name" value="Aspartate Aminotransferase, domain 1"/>
    <property type="match status" value="1"/>
</dbReference>
<dbReference type="GO" id="GO:0042802">
    <property type="term" value="F:identical protein binding"/>
    <property type="evidence" value="ECO:0007669"/>
    <property type="project" value="TreeGrafter"/>
</dbReference>
<dbReference type="InterPro" id="IPR015422">
    <property type="entry name" value="PyrdxlP-dep_Trfase_small"/>
</dbReference>
<keyword evidence="3" id="KW-0032">Aminotransferase</keyword>
<dbReference type="SUPFAM" id="SSF53383">
    <property type="entry name" value="PLP-dependent transferases"/>
    <property type="match status" value="1"/>
</dbReference>
<evidence type="ECO:0000256" key="1">
    <source>
        <dbReference type="ARBA" id="ARBA00001933"/>
    </source>
</evidence>
<gene>
    <name evidence="8" type="ORF">GBAR_LOCUS6398</name>
</gene>
<keyword evidence="4" id="KW-0808">Transferase</keyword>
<feature type="compositionally biased region" description="Basic and acidic residues" evidence="7">
    <location>
        <begin position="190"/>
        <end position="199"/>
    </location>
</feature>
<dbReference type="Pfam" id="PF00202">
    <property type="entry name" value="Aminotran_3"/>
    <property type="match status" value="2"/>
</dbReference>
<comment type="cofactor">
    <cofactor evidence="1">
        <name>pyridoxal 5'-phosphate</name>
        <dbReference type="ChEBI" id="CHEBI:597326"/>
    </cofactor>
</comment>
<proteinExistence type="inferred from homology"/>
<evidence type="ECO:0000256" key="7">
    <source>
        <dbReference type="SAM" id="MobiDB-lite"/>
    </source>
</evidence>
<dbReference type="PANTHER" id="PTHR11986:SF79">
    <property type="entry name" value="ACETYLORNITHINE AMINOTRANSFERASE, MITOCHONDRIAL"/>
    <property type="match status" value="1"/>
</dbReference>
<evidence type="ECO:0000313" key="9">
    <source>
        <dbReference type="Proteomes" id="UP001174909"/>
    </source>
</evidence>
<evidence type="ECO:0000256" key="2">
    <source>
        <dbReference type="ARBA" id="ARBA00008954"/>
    </source>
</evidence>
<keyword evidence="5 6" id="KW-0663">Pyridoxal phosphate</keyword>
<protein>
    <submittedName>
        <fullName evidence="8">2-aminohexano-6-lactam racemase</fullName>
    </submittedName>
</protein>
<dbReference type="Proteomes" id="UP001174909">
    <property type="component" value="Unassembled WGS sequence"/>
</dbReference>
<dbReference type="InterPro" id="IPR050103">
    <property type="entry name" value="Class-III_PLP-dep_AT"/>
</dbReference>
<organism evidence="8 9">
    <name type="scientific">Geodia barretti</name>
    <name type="common">Barrett's horny sponge</name>
    <dbReference type="NCBI Taxonomy" id="519541"/>
    <lineage>
        <taxon>Eukaryota</taxon>
        <taxon>Metazoa</taxon>
        <taxon>Porifera</taxon>
        <taxon>Demospongiae</taxon>
        <taxon>Heteroscleromorpha</taxon>
        <taxon>Tetractinellida</taxon>
        <taxon>Astrophorina</taxon>
        <taxon>Geodiidae</taxon>
        <taxon>Geodia</taxon>
    </lineage>
</organism>
<comment type="similarity">
    <text evidence="2 6">Belongs to the class-III pyridoxal-phosphate-dependent aminotransferase family.</text>
</comment>
<evidence type="ECO:0000256" key="5">
    <source>
        <dbReference type="ARBA" id="ARBA00022898"/>
    </source>
</evidence>
<dbReference type="GO" id="GO:0008483">
    <property type="term" value="F:transaminase activity"/>
    <property type="evidence" value="ECO:0007669"/>
    <property type="project" value="UniProtKB-KW"/>
</dbReference>
<keyword evidence="9" id="KW-1185">Reference proteome</keyword>
<feature type="region of interest" description="Disordered" evidence="7">
    <location>
        <begin position="179"/>
        <end position="208"/>
    </location>
</feature>
<dbReference type="InterPro" id="IPR015421">
    <property type="entry name" value="PyrdxlP-dep_Trfase_major"/>
</dbReference>
<evidence type="ECO:0000256" key="4">
    <source>
        <dbReference type="ARBA" id="ARBA00022679"/>
    </source>
</evidence>
<evidence type="ECO:0000256" key="3">
    <source>
        <dbReference type="ARBA" id="ARBA00022576"/>
    </source>
</evidence>
<dbReference type="InterPro" id="IPR005814">
    <property type="entry name" value="Aminotrans_3"/>
</dbReference>
<dbReference type="InterPro" id="IPR049704">
    <property type="entry name" value="Aminotrans_3_PPA_site"/>
</dbReference>
<sequence>MTEDLMTRDGRAIADIERLRFFPATAVGGAGSYVVEEGGRRVLDFSASWGAASLGYSHPAVAEAVSKAASDMGAVSLASCAVGHAVALAEDLLAHFPDDRERRVWFGHAGSDANDAVVRLLEAASPRRGILSFVGAYHGGSAASMSVSGHSSQTHAPARPGLTRLPYPDPYRPQFGPDLVAGAPGRPRPALRERASAGRDRRRLHRADPIGRARIVPPAGFLKGLEERCRAHGILIVVDEVKVGVGRTGLYHAFEAEGLSPDIVVYGKGLGGGLPISAVVGPAELMNLQPAFAIMTAAGNPVCAAAGRAVLRT</sequence>
<accession>A0AA35W6W4</accession>
<comment type="caution">
    <text evidence="8">The sequence shown here is derived from an EMBL/GenBank/DDBJ whole genome shotgun (WGS) entry which is preliminary data.</text>
</comment>